<dbReference type="GO" id="GO:0009423">
    <property type="term" value="P:chorismate biosynthetic process"/>
    <property type="evidence" value="ECO:0007669"/>
    <property type="project" value="UniProtKB-UniRule"/>
</dbReference>
<dbReference type="PROSITE" id="PS01128">
    <property type="entry name" value="SHIKIMATE_KINASE"/>
    <property type="match status" value="1"/>
</dbReference>
<comment type="cofactor">
    <cofactor evidence="11">
        <name>Mg(2+)</name>
        <dbReference type="ChEBI" id="CHEBI:18420"/>
    </cofactor>
    <text evidence="11">Binds 1 Mg(2+) ion per subunit.</text>
</comment>
<comment type="similarity">
    <text evidence="2 11">Belongs to the shikimate kinase family.</text>
</comment>
<keyword evidence="8 11" id="KW-0067">ATP-binding</keyword>
<dbReference type="InterPro" id="IPR031322">
    <property type="entry name" value="Shikimate/glucono_kinase"/>
</dbReference>
<evidence type="ECO:0000256" key="9">
    <source>
        <dbReference type="ARBA" id="ARBA00023141"/>
    </source>
</evidence>
<dbReference type="Gene3D" id="3.40.50.300">
    <property type="entry name" value="P-loop containing nucleotide triphosphate hydrolases"/>
    <property type="match status" value="1"/>
</dbReference>
<dbReference type="GO" id="GO:0005737">
    <property type="term" value="C:cytoplasm"/>
    <property type="evidence" value="ECO:0007669"/>
    <property type="project" value="UniProtKB-SubCell"/>
</dbReference>
<feature type="binding site" evidence="11">
    <location>
        <position position="90"/>
    </location>
    <ligand>
        <name>substrate</name>
    </ligand>
</feature>
<keyword evidence="13" id="KW-1185">Reference proteome</keyword>
<dbReference type="InterPro" id="IPR000623">
    <property type="entry name" value="Shikimate_kinase/TSH1"/>
</dbReference>
<protein>
    <recommendedName>
        <fullName evidence="3 11">Shikimate kinase</fullName>
        <shortName evidence="11">SK</shortName>
        <ecNumber evidence="3 11">2.7.1.71</ecNumber>
    </recommendedName>
</protein>
<comment type="subunit">
    <text evidence="11">Monomer.</text>
</comment>
<dbReference type="InterPro" id="IPR023000">
    <property type="entry name" value="Shikimate_kinase_CS"/>
</dbReference>
<comment type="catalytic activity">
    <reaction evidence="10 11">
        <text>shikimate + ATP = 3-phosphoshikimate + ADP + H(+)</text>
        <dbReference type="Rhea" id="RHEA:13121"/>
        <dbReference type="ChEBI" id="CHEBI:15378"/>
        <dbReference type="ChEBI" id="CHEBI:30616"/>
        <dbReference type="ChEBI" id="CHEBI:36208"/>
        <dbReference type="ChEBI" id="CHEBI:145989"/>
        <dbReference type="ChEBI" id="CHEBI:456216"/>
        <dbReference type="EC" id="2.7.1.71"/>
    </reaction>
</comment>
<feature type="binding site" evidence="11">
    <location>
        <position position="26"/>
    </location>
    <ligand>
        <name>Mg(2+)</name>
        <dbReference type="ChEBI" id="CHEBI:18420"/>
    </ligand>
</feature>
<evidence type="ECO:0000256" key="1">
    <source>
        <dbReference type="ARBA" id="ARBA00004842"/>
    </source>
</evidence>
<evidence type="ECO:0000256" key="4">
    <source>
        <dbReference type="ARBA" id="ARBA00022605"/>
    </source>
</evidence>
<keyword evidence="11" id="KW-0479">Metal-binding</keyword>
<dbReference type="GO" id="GO:0005524">
    <property type="term" value="F:ATP binding"/>
    <property type="evidence" value="ECO:0007669"/>
    <property type="project" value="UniProtKB-UniRule"/>
</dbReference>
<keyword evidence="5 11" id="KW-0808">Transferase</keyword>
<dbReference type="GO" id="GO:0004765">
    <property type="term" value="F:shikimate kinase activity"/>
    <property type="evidence" value="ECO:0007669"/>
    <property type="project" value="UniProtKB-UniRule"/>
</dbReference>
<dbReference type="EC" id="2.7.1.71" evidence="3 11"/>
<evidence type="ECO:0000256" key="5">
    <source>
        <dbReference type="ARBA" id="ARBA00022679"/>
    </source>
</evidence>
<accession>A0ABD4T6F5</accession>
<dbReference type="EMBL" id="JTHE03000088">
    <property type="protein sequence ID" value="MCM1984140.1"/>
    <property type="molecule type" value="Genomic_DNA"/>
</dbReference>
<comment type="subcellular location">
    <subcellularLocation>
        <location evidence="11">Cytoplasm</location>
    </subcellularLocation>
</comment>
<evidence type="ECO:0000256" key="3">
    <source>
        <dbReference type="ARBA" id="ARBA00012154"/>
    </source>
</evidence>
<dbReference type="Pfam" id="PF01202">
    <property type="entry name" value="SKI"/>
    <property type="match status" value="1"/>
</dbReference>
<dbReference type="Proteomes" id="UP000031561">
    <property type="component" value="Unassembled WGS sequence"/>
</dbReference>
<comment type="caution">
    <text evidence="12">The sequence shown here is derived from an EMBL/GenBank/DDBJ whole genome shotgun (WGS) entry which is preliminary data.</text>
</comment>
<evidence type="ECO:0000256" key="2">
    <source>
        <dbReference type="ARBA" id="ARBA00006997"/>
    </source>
</evidence>
<sequence length="183" mass="20010">MILTNLAPDLRNVNLFLVGMMGAGKSTTGQVLAQRLAYHFFDTDALIVQATGQSVDAIFQTHGESGFRKIETSVLAELASYRNLVIATGGGIVLTPQNWSHLRHGLVVWLDVDLPTLWTRLNQDQSRPLLKTPDPRATLAALLEARRSLYAQADVRVAVPGEASPEQVAERVFAAIAPVLRRD</sequence>
<keyword evidence="11" id="KW-0460">Magnesium</keyword>
<dbReference type="GO" id="GO:0000287">
    <property type="term" value="F:magnesium ion binding"/>
    <property type="evidence" value="ECO:0007669"/>
    <property type="project" value="UniProtKB-UniRule"/>
</dbReference>
<evidence type="ECO:0000256" key="7">
    <source>
        <dbReference type="ARBA" id="ARBA00022777"/>
    </source>
</evidence>
<gene>
    <name evidence="11" type="primary">aroK</name>
    <name evidence="12" type="ORF">QQ91_0015050</name>
</gene>
<dbReference type="CDD" id="cd00464">
    <property type="entry name" value="SK"/>
    <property type="match status" value="1"/>
</dbReference>
<dbReference type="GO" id="GO:0009073">
    <property type="term" value="P:aromatic amino acid family biosynthetic process"/>
    <property type="evidence" value="ECO:0007669"/>
    <property type="project" value="UniProtKB-KW"/>
</dbReference>
<evidence type="ECO:0000313" key="13">
    <source>
        <dbReference type="Proteomes" id="UP000031561"/>
    </source>
</evidence>
<feature type="binding site" evidence="11">
    <location>
        <begin position="22"/>
        <end position="27"/>
    </location>
    <ligand>
        <name>ATP</name>
        <dbReference type="ChEBI" id="CHEBI:30616"/>
    </ligand>
</feature>
<comment type="caution">
    <text evidence="11">Lacks conserved residue(s) required for the propagation of feature annotation.</text>
</comment>
<feature type="binding site" evidence="11">
    <location>
        <position position="146"/>
    </location>
    <ligand>
        <name>substrate</name>
    </ligand>
</feature>
<feature type="binding site" evidence="11">
    <location>
        <position position="127"/>
    </location>
    <ligand>
        <name>ATP</name>
        <dbReference type="ChEBI" id="CHEBI:30616"/>
    </ligand>
</feature>
<organism evidence="12 13">
    <name type="scientific">Lyngbya confervoides BDU141951</name>
    <dbReference type="NCBI Taxonomy" id="1574623"/>
    <lineage>
        <taxon>Bacteria</taxon>
        <taxon>Bacillati</taxon>
        <taxon>Cyanobacteriota</taxon>
        <taxon>Cyanophyceae</taxon>
        <taxon>Oscillatoriophycideae</taxon>
        <taxon>Oscillatoriales</taxon>
        <taxon>Microcoleaceae</taxon>
        <taxon>Lyngbya</taxon>
    </lineage>
</organism>
<keyword evidence="4 11" id="KW-0028">Amino-acid biosynthesis</keyword>
<feature type="binding site" evidence="11">
    <location>
        <position position="44"/>
    </location>
    <ligand>
        <name>substrate</name>
    </ligand>
</feature>
<keyword evidence="7 11" id="KW-0418">Kinase</keyword>
<comment type="pathway">
    <text evidence="1 11">Metabolic intermediate biosynthesis; chorismate biosynthesis; chorismate from D-erythrose 4-phosphate and phosphoenolpyruvate: step 5/7.</text>
</comment>
<evidence type="ECO:0000256" key="6">
    <source>
        <dbReference type="ARBA" id="ARBA00022741"/>
    </source>
</evidence>
<name>A0ABD4T6F5_9CYAN</name>
<dbReference type="HAMAP" id="MF_00109">
    <property type="entry name" value="Shikimate_kinase"/>
    <property type="match status" value="1"/>
</dbReference>
<proteinExistence type="inferred from homology"/>
<keyword evidence="9 11" id="KW-0057">Aromatic amino acid biosynthesis</keyword>
<reference evidence="12 13" key="1">
    <citation type="journal article" date="2015" name="Genome Announc.">
        <title>Draft Genome Sequence of Filamentous Marine Cyanobacterium Lyngbya confervoides Strain BDU141951.</title>
        <authorList>
            <person name="Chandrababunaidu M.M."/>
            <person name="Sen D."/>
            <person name="Tripathy S."/>
        </authorList>
    </citation>
    <scope>NUCLEOTIDE SEQUENCE [LARGE SCALE GENOMIC DNA]</scope>
    <source>
        <strain evidence="12 13">BDU141951</strain>
    </source>
</reference>
<evidence type="ECO:0000256" key="11">
    <source>
        <dbReference type="HAMAP-Rule" id="MF_00109"/>
    </source>
</evidence>
<keyword evidence="11" id="KW-0963">Cytoplasm</keyword>
<dbReference type="PANTHER" id="PTHR21087">
    <property type="entry name" value="SHIKIMATE KINASE"/>
    <property type="match status" value="1"/>
</dbReference>
<dbReference type="PANTHER" id="PTHR21087:SF16">
    <property type="entry name" value="SHIKIMATE KINASE 1, CHLOROPLASTIC"/>
    <property type="match status" value="1"/>
</dbReference>
<dbReference type="SUPFAM" id="SSF52540">
    <property type="entry name" value="P-loop containing nucleoside triphosphate hydrolases"/>
    <property type="match status" value="1"/>
</dbReference>
<keyword evidence="6 11" id="KW-0547">Nucleotide-binding</keyword>
<feature type="binding site" evidence="11">
    <location>
        <position position="68"/>
    </location>
    <ligand>
        <name>substrate</name>
    </ligand>
</feature>
<evidence type="ECO:0000256" key="10">
    <source>
        <dbReference type="ARBA" id="ARBA00048567"/>
    </source>
</evidence>
<comment type="function">
    <text evidence="11">Catalyzes the specific phosphorylation of the 3-hydroxyl group of shikimic acid using ATP as a cosubstrate.</text>
</comment>
<dbReference type="PRINTS" id="PR01100">
    <property type="entry name" value="SHIKIMTKNASE"/>
</dbReference>
<dbReference type="InterPro" id="IPR027417">
    <property type="entry name" value="P-loop_NTPase"/>
</dbReference>
<dbReference type="GO" id="GO:0008652">
    <property type="term" value="P:amino acid biosynthetic process"/>
    <property type="evidence" value="ECO:0007669"/>
    <property type="project" value="UniProtKB-KW"/>
</dbReference>
<evidence type="ECO:0000313" key="12">
    <source>
        <dbReference type="EMBL" id="MCM1984140.1"/>
    </source>
</evidence>
<evidence type="ECO:0000256" key="8">
    <source>
        <dbReference type="ARBA" id="ARBA00022840"/>
    </source>
</evidence>
<dbReference type="AlphaFoldDB" id="A0ABD4T6F5"/>